<dbReference type="AlphaFoldDB" id="A0A371EWR7"/>
<dbReference type="EMBL" id="QJKJ01011684">
    <property type="protein sequence ID" value="RDX70497.1"/>
    <property type="molecule type" value="Genomic_DNA"/>
</dbReference>
<protein>
    <recommendedName>
        <fullName evidence="2">Retrotransposon gag domain-containing protein</fullName>
    </recommendedName>
</protein>
<sequence length="163" mass="18348">MYTSGGNNRLSCKLFPGTLRGVAMKWMTTLPARSVQTFSDLASSFVSQFAGNKVKKLEVVDLFDIKQARGKSLKSYLAHFNNATVWVDDQDQKFFGLRAGSFSDAMALRRPSSMEKIRARAEKHIKVEEDQTEQLEAERDDHKDVGLSSHLKGHNKRQAQARA</sequence>
<feature type="domain" description="Retrotransposon gag" evidence="2">
    <location>
        <begin position="13"/>
        <end position="88"/>
    </location>
</feature>
<gene>
    <name evidence="3" type="ORF">CR513_50248</name>
</gene>
<dbReference type="OrthoDB" id="1752139at2759"/>
<evidence type="ECO:0000313" key="3">
    <source>
        <dbReference type="EMBL" id="RDX70497.1"/>
    </source>
</evidence>
<feature type="non-terminal residue" evidence="3">
    <location>
        <position position="1"/>
    </location>
</feature>
<dbReference type="STRING" id="157652.A0A371EWR7"/>
<dbReference type="InterPro" id="IPR005162">
    <property type="entry name" value="Retrotrans_gag_dom"/>
</dbReference>
<feature type="compositionally biased region" description="Basic residues" evidence="1">
    <location>
        <begin position="151"/>
        <end position="163"/>
    </location>
</feature>
<evidence type="ECO:0000256" key="1">
    <source>
        <dbReference type="SAM" id="MobiDB-lite"/>
    </source>
</evidence>
<accession>A0A371EWR7</accession>
<dbReference type="PANTHER" id="PTHR33223">
    <property type="entry name" value="CCHC-TYPE DOMAIN-CONTAINING PROTEIN"/>
    <property type="match status" value="1"/>
</dbReference>
<dbReference type="Proteomes" id="UP000257109">
    <property type="component" value="Unassembled WGS sequence"/>
</dbReference>
<dbReference type="Pfam" id="PF03732">
    <property type="entry name" value="Retrotrans_gag"/>
    <property type="match status" value="1"/>
</dbReference>
<name>A0A371EWR7_MUCPR</name>
<reference evidence="3" key="1">
    <citation type="submission" date="2018-05" db="EMBL/GenBank/DDBJ databases">
        <title>Draft genome of Mucuna pruriens seed.</title>
        <authorList>
            <person name="Nnadi N.E."/>
            <person name="Vos R."/>
            <person name="Hasami M.H."/>
            <person name="Devisetty U.K."/>
            <person name="Aguiy J.C."/>
        </authorList>
    </citation>
    <scope>NUCLEOTIDE SEQUENCE [LARGE SCALE GENOMIC DNA]</scope>
    <source>
        <strain evidence="3">JCA_2017</strain>
    </source>
</reference>
<comment type="caution">
    <text evidence="3">The sequence shown here is derived from an EMBL/GenBank/DDBJ whole genome shotgun (WGS) entry which is preliminary data.</text>
</comment>
<feature type="region of interest" description="Disordered" evidence="1">
    <location>
        <begin position="122"/>
        <end position="163"/>
    </location>
</feature>
<feature type="compositionally biased region" description="Basic and acidic residues" evidence="1">
    <location>
        <begin position="136"/>
        <end position="145"/>
    </location>
</feature>
<proteinExistence type="predicted"/>
<evidence type="ECO:0000259" key="2">
    <source>
        <dbReference type="Pfam" id="PF03732"/>
    </source>
</evidence>
<dbReference type="PANTHER" id="PTHR33223:SF10">
    <property type="entry name" value="AMINOTRANSFERASE-LIKE PLANT MOBILE DOMAIN-CONTAINING PROTEIN"/>
    <property type="match status" value="1"/>
</dbReference>
<keyword evidence="4" id="KW-1185">Reference proteome</keyword>
<evidence type="ECO:0000313" key="4">
    <source>
        <dbReference type="Proteomes" id="UP000257109"/>
    </source>
</evidence>
<organism evidence="3 4">
    <name type="scientific">Mucuna pruriens</name>
    <name type="common">Velvet bean</name>
    <name type="synonym">Dolichos pruriens</name>
    <dbReference type="NCBI Taxonomy" id="157652"/>
    <lineage>
        <taxon>Eukaryota</taxon>
        <taxon>Viridiplantae</taxon>
        <taxon>Streptophyta</taxon>
        <taxon>Embryophyta</taxon>
        <taxon>Tracheophyta</taxon>
        <taxon>Spermatophyta</taxon>
        <taxon>Magnoliopsida</taxon>
        <taxon>eudicotyledons</taxon>
        <taxon>Gunneridae</taxon>
        <taxon>Pentapetalae</taxon>
        <taxon>rosids</taxon>
        <taxon>fabids</taxon>
        <taxon>Fabales</taxon>
        <taxon>Fabaceae</taxon>
        <taxon>Papilionoideae</taxon>
        <taxon>50 kb inversion clade</taxon>
        <taxon>NPAAA clade</taxon>
        <taxon>indigoferoid/millettioid clade</taxon>
        <taxon>Phaseoleae</taxon>
        <taxon>Mucuna</taxon>
    </lineage>
</organism>